<keyword evidence="1" id="KW-0812">Transmembrane</keyword>
<dbReference type="PANTHER" id="PTHR33994">
    <property type="entry name" value="OS04G0515000 PROTEIN"/>
    <property type="match status" value="1"/>
</dbReference>
<comment type="caution">
    <text evidence="2">The sequence shown here is derived from an EMBL/GenBank/DDBJ whole genome shotgun (WGS) entry which is preliminary data.</text>
</comment>
<dbReference type="AlphaFoldDB" id="A0A835FEG1"/>
<gene>
    <name evidence="2" type="ORF">HU200_012651</name>
</gene>
<evidence type="ECO:0000313" key="2">
    <source>
        <dbReference type="EMBL" id="KAF8749633.1"/>
    </source>
</evidence>
<keyword evidence="1" id="KW-1133">Transmembrane helix</keyword>
<name>A0A835FEG1_9POAL</name>
<reference evidence="2" key="1">
    <citation type="submission" date="2020-07" db="EMBL/GenBank/DDBJ databases">
        <title>Genome sequence and genetic diversity analysis of an under-domesticated orphan crop, white fonio (Digitaria exilis).</title>
        <authorList>
            <person name="Bennetzen J.L."/>
            <person name="Chen S."/>
            <person name="Ma X."/>
            <person name="Wang X."/>
            <person name="Yssel A.E.J."/>
            <person name="Chaluvadi S.R."/>
            <person name="Johnson M."/>
            <person name="Gangashetty P."/>
            <person name="Hamidou F."/>
            <person name="Sanogo M.D."/>
            <person name="Zwaenepoel A."/>
            <person name="Wallace J."/>
            <person name="Van De Peer Y."/>
            <person name="Van Deynze A."/>
        </authorList>
    </citation>
    <scope>NUCLEOTIDE SEQUENCE</scope>
    <source>
        <tissue evidence="2">Leaves</tissue>
    </source>
</reference>
<sequence length="200" mass="21544">MGAQLAQEGSCCRRQALIVAGWIFAVAVAITALVLLMIFISKKFPEGDPKYWVAVTAVSGLDDDLSARSRPTISPVFNVTVHMDSTRDSADGRCVPDLSTAEVSYGDAFLGKGTLPKICAGKRLEAEGVGTGRGGAMVPTGSARRRDGGFGVLGFVSHRRISRDSTDFEKEKRIFEAHQADRVECHLGLAGRQLSLQRYL</sequence>
<keyword evidence="3" id="KW-1185">Reference proteome</keyword>
<proteinExistence type="predicted"/>
<dbReference type="Proteomes" id="UP000636709">
    <property type="component" value="Unassembled WGS sequence"/>
</dbReference>
<dbReference type="OrthoDB" id="686111at2759"/>
<protein>
    <submittedName>
        <fullName evidence="2">Uncharacterized protein</fullName>
    </submittedName>
</protein>
<evidence type="ECO:0000313" key="3">
    <source>
        <dbReference type="Proteomes" id="UP000636709"/>
    </source>
</evidence>
<accession>A0A835FEG1</accession>
<evidence type="ECO:0000256" key="1">
    <source>
        <dbReference type="SAM" id="Phobius"/>
    </source>
</evidence>
<keyword evidence="1" id="KW-0472">Membrane</keyword>
<dbReference type="PANTHER" id="PTHR33994:SF19">
    <property type="entry name" value="LATE EMBRYOGENESIS ABUNDANT PROTEIN LEA-2 SUBGROUP DOMAIN-CONTAINING PROTEIN"/>
    <property type="match status" value="1"/>
</dbReference>
<feature type="transmembrane region" description="Helical" evidence="1">
    <location>
        <begin position="16"/>
        <end position="40"/>
    </location>
</feature>
<dbReference type="EMBL" id="JACEFO010001035">
    <property type="protein sequence ID" value="KAF8749633.1"/>
    <property type="molecule type" value="Genomic_DNA"/>
</dbReference>
<organism evidence="2 3">
    <name type="scientific">Digitaria exilis</name>
    <dbReference type="NCBI Taxonomy" id="1010633"/>
    <lineage>
        <taxon>Eukaryota</taxon>
        <taxon>Viridiplantae</taxon>
        <taxon>Streptophyta</taxon>
        <taxon>Embryophyta</taxon>
        <taxon>Tracheophyta</taxon>
        <taxon>Spermatophyta</taxon>
        <taxon>Magnoliopsida</taxon>
        <taxon>Liliopsida</taxon>
        <taxon>Poales</taxon>
        <taxon>Poaceae</taxon>
        <taxon>PACMAD clade</taxon>
        <taxon>Panicoideae</taxon>
        <taxon>Panicodae</taxon>
        <taxon>Paniceae</taxon>
        <taxon>Anthephorinae</taxon>
        <taxon>Digitaria</taxon>
    </lineage>
</organism>